<proteinExistence type="predicted"/>
<sequence length="468" mass="50598">MRVDVLVPDDDPMGDLLALILSLGYNGVESTGAMEVMPGRLAPYCQLLGLVRDGCFDLRHLSPVTQQRTDDCEVGCEHLKFARDIYGIEIQVVRSDVFLREHPWTATSRKMGVIVELLHTPGAEVHPAAAPPDDRRAGRRTARGRKKESVKSEFHEDLAGLTMGPGRARAGRRVEMDFAVALGDSGIWEGDQDRPDYSDRLAVQETRAQGAIAPGDVGAARAAAPPLECLRLASSAVMSSDPGEGCVEGGICGGLLMALCGTRDSGQNFELATSEVLQQGGCQQSAFSPCVHLREEKRLGLFHRGDDFVIEGGREDRGALGPEPQGLEEIALLCWTIRLCDWRAAGGEAIECEADPRRVLIVLSQLGLDGEGAKPFSSLGVKVAIAHEVGRELGEKEAAEFRSPCARLGYFALDRPEAQRVAKECARGMAKPAVRHVQMLSSSAALRGVWRYGRQRKPARVDARGDAD</sequence>
<evidence type="ECO:0000313" key="3">
    <source>
        <dbReference type="Proteomes" id="UP001189429"/>
    </source>
</evidence>
<reference evidence="2" key="1">
    <citation type="submission" date="2023-10" db="EMBL/GenBank/DDBJ databases">
        <authorList>
            <person name="Chen Y."/>
            <person name="Shah S."/>
            <person name="Dougan E. K."/>
            <person name="Thang M."/>
            <person name="Chan C."/>
        </authorList>
    </citation>
    <scope>NUCLEOTIDE SEQUENCE [LARGE SCALE GENOMIC DNA]</scope>
</reference>
<feature type="compositionally biased region" description="Basic residues" evidence="1">
    <location>
        <begin position="137"/>
        <end position="146"/>
    </location>
</feature>
<feature type="region of interest" description="Disordered" evidence="1">
    <location>
        <begin position="124"/>
        <end position="151"/>
    </location>
</feature>
<evidence type="ECO:0000313" key="2">
    <source>
        <dbReference type="EMBL" id="CAK0792313.1"/>
    </source>
</evidence>
<comment type="caution">
    <text evidence="2">The sequence shown here is derived from an EMBL/GenBank/DDBJ whole genome shotgun (WGS) entry which is preliminary data.</text>
</comment>
<keyword evidence="3" id="KW-1185">Reference proteome</keyword>
<accession>A0ABN9PHM3</accession>
<dbReference type="EMBL" id="CAUYUJ010000752">
    <property type="protein sequence ID" value="CAK0792313.1"/>
    <property type="molecule type" value="Genomic_DNA"/>
</dbReference>
<protein>
    <submittedName>
        <fullName evidence="2">Uncharacterized protein</fullName>
    </submittedName>
</protein>
<organism evidence="2 3">
    <name type="scientific">Prorocentrum cordatum</name>
    <dbReference type="NCBI Taxonomy" id="2364126"/>
    <lineage>
        <taxon>Eukaryota</taxon>
        <taxon>Sar</taxon>
        <taxon>Alveolata</taxon>
        <taxon>Dinophyceae</taxon>
        <taxon>Prorocentrales</taxon>
        <taxon>Prorocentraceae</taxon>
        <taxon>Prorocentrum</taxon>
    </lineage>
</organism>
<gene>
    <name evidence="2" type="ORF">PCOR1329_LOCUS2953</name>
</gene>
<dbReference type="Proteomes" id="UP001189429">
    <property type="component" value="Unassembled WGS sequence"/>
</dbReference>
<name>A0ABN9PHM3_9DINO</name>
<evidence type="ECO:0000256" key="1">
    <source>
        <dbReference type="SAM" id="MobiDB-lite"/>
    </source>
</evidence>